<feature type="compositionally biased region" description="Low complexity" evidence="1">
    <location>
        <begin position="1"/>
        <end position="11"/>
    </location>
</feature>
<gene>
    <name evidence="3" type="ORF">PG996_016028</name>
</gene>
<comment type="caution">
    <text evidence="3">The sequence shown here is derived from an EMBL/GenBank/DDBJ whole genome shotgun (WGS) entry which is preliminary data.</text>
</comment>
<feature type="transmembrane region" description="Helical" evidence="2">
    <location>
        <begin position="990"/>
        <end position="1008"/>
    </location>
</feature>
<keyword evidence="2" id="KW-0812">Transmembrane</keyword>
<feature type="transmembrane region" description="Helical" evidence="2">
    <location>
        <begin position="1028"/>
        <end position="1050"/>
    </location>
</feature>
<feature type="compositionally biased region" description="Polar residues" evidence="1">
    <location>
        <begin position="1091"/>
        <end position="1106"/>
    </location>
</feature>
<keyword evidence="4" id="KW-1185">Reference proteome</keyword>
<proteinExistence type="predicted"/>
<keyword evidence="2" id="KW-0472">Membrane</keyword>
<organism evidence="3 4">
    <name type="scientific">Apiospora saccharicola</name>
    <dbReference type="NCBI Taxonomy" id="335842"/>
    <lineage>
        <taxon>Eukaryota</taxon>
        <taxon>Fungi</taxon>
        <taxon>Dikarya</taxon>
        <taxon>Ascomycota</taxon>
        <taxon>Pezizomycotina</taxon>
        <taxon>Sordariomycetes</taxon>
        <taxon>Xylariomycetidae</taxon>
        <taxon>Amphisphaeriales</taxon>
        <taxon>Apiosporaceae</taxon>
        <taxon>Apiospora</taxon>
    </lineage>
</organism>
<feature type="transmembrane region" description="Helical" evidence="2">
    <location>
        <begin position="868"/>
        <end position="893"/>
    </location>
</feature>
<feature type="transmembrane region" description="Helical" evidence="2">
    <location>
        <begin position="914"/>
        <end position="938"/>
    </location>
</feature>
<evidence type="ECO:0008006" key="5">
    <source>
        <dbReference type="Google" id="ProtNLM"/>
    </source>
</evidence>
<dbReference type="Proteomes" id="UP001446871">
    <property type="component" value="Unassembled WGS sequence"/>
</dbReference>
<evidence type="ECO:0000256" key="2">
    <source>
        <dbReference type="SAM" id="Phobius"/>
    </source>
</evidence>
<keyword evidence="2" id="KW-1133">Transmembrane helix</keyword>
<feature type="region of interest" description="Disordered" evidence="1">
    <location>
        <begin position="1"/>
        <end position="21"/>
    </location>
</feature>
<protein>
    <recommendedName>
        <fullName evidence="5">Cytochrome b561 domain-containing protein</fullName>
    </recommendedName>
</protein>
<name>A0ABR1TMX1_9PEZI</name>
<evidence type="ECO:0000256" key="1">
    <source>
        <dbReference type="SAM" id="MobiDB-lite"/>
    </source>
</evidence>
<evidence type="ECO:0000313" key="3">
    <source>
        <dbReference type="EMBL" id="KAK8047964.1"/>
    </source>
</evidence>
<reference evidence="3 4" key="1">
    <citation type="submission" date="2023-01" db="EMBL/GenBank/DDBJ databases">
        <title>Analysis of 21 Apiospora genomes using comparative genomics revels a genus with tremendous synthesis potential of carbohydrate active enzymes and secondary metabolites.</title>
        <authorList>
            <person name="Sorensen T."/>
        </authorList>
    </citation>
    <scope>NUCLEOTIDE SEQUENCE [LARGE SCALE GENOMIC DNA]</scope>
    <source>
        <strain evidence="3 4">CBS 83171</strain>
    </source>
</reference>
<evidence type="ECO:0000313" key="4">
    <source>
        <dbReference type="Proteomes" id="UP001446871"/>
    </source>
</evidence>
<accession>A0ABR1TMX1</accession>
<sequence length="1106" mass="112989">MSSRQTRQTFRQSRHTQPAEVDGSVRRKLVTAICLLSLSLSALLLLRSKWQLSEYGTETQPLPLSKSWIPPTLMKQSTADAIAGDELIRRNLLAFVDFGADASDEWATRSGSESLREASQVLRVMREELYTNARHEASGGGFGGMTHLGESGDDHHTKRKIGPRGLLEDIADKGIQAVIKAAGGSLAGVGAAAGIGVGQGTVQGLKLKSADQAKAIAQQVMKETGGDSSSLSPVVVSVGSNAAAVITRSIDLGNLTSSTPLAPVARGLAVGLGNGAVNGLKIAVRPPPPNSSDLADVAGNLGFGLSDTVLSAVNVSQLASMAAGSGIAQQLPAGVLGLSQGIGSGAVSGLNISQVPPPSEANTDIPSILKVFGFGLSQSVTSSIPLQNLAALVPGGMGGITAQLPSAVLNLAQGIGNGAVTGLKLANVPPPPENTSVPAIAGTFGYSLSNSVTSNVNVAQLLAQAGGTGGITAQAPQIALGLGQGLGNGAVAGLKLNMVAPPNGSSAADIAGSLGYGLTQSVTSNLNLGSLAGAVNPQQLLQQLPQAAAGLGRGLGAGVPIGLGIQPDPGPVMGPNGTNTDIGAITQDFGTGLTTGFLANGTISKVLASGAGSGLLPKVDVEAVANGLGRGLAQGATDAIAAMGGFNSLLNGNASVPTGPIVNTPIQFNDSVSGAAIGFGEGLGTGGALAVQKILTSGALTDITRNFTKRFMGMVEMGAATAGPRSVSVALLDPRQAIGMTATATAPAPGNSSVPAVMSPPHEGNLGKLNISNLITTETLSRIVQRGLDAMTPRGFGGLALFGQSTFKQPKNFDIDRFKPFLPEGAITFTNAGHRYAVNPRRSIELADSGVLNAVNAISVDGWSFTTLFAFVSLHITFAIAGLLGFVPLALALEAGRNIVLRIEKPHVMTKAPYRTNVLWLVLGLPLIVLQFVFAVVATNTAPHFKSAHGALGLLTTILAFAAVLLHYLVRMRAPEEVVPPSPLATARHAVNALLVVLSIATGLSGFAQLSTITVGLTQTVYFEYTVLMGFGLALLVVPPLFVYLLDWALVYRARKIRRSGGGGKVMSMQEEKRATVLERSRVAKERVRAPSSSSFPGIYLSSLQK</sequence>
<feature type="region of interest" description="Disordered" evidence="1">
    <location>
        <begin position="1083"/>
        <end position="1106"/>
    </location>
</feature>
<dbReference type="EMBL" id="JAQQWM010000009">
    <property type="protein sequence ID" value="KAK8047964.1"/>
    <property type="molecule type" value="Genomic_DNA"/>
</dbReference>
<feature type="transmembrane region" description="Helical" evidence="2">
    <location>
        <begin position="950"/>
        <end position="970"/>
    </location>
</feature>